<evidence type="ECO:0000313" key="2">
    <source>
        <dbReference type="Proteomes" id="UP000735302"/>
    </source>
</evidence>
<gene>
    <name evidence="1" type="ORF">PoB_002081300</name>
</gene>
<reference evidence="1 2" key="1">
    <citation type="journal article" date="2021" name="Elife">
        <title>Chloroplast acquisition without the gene transfer in kleptoplastic sea slugs, Plakobranchus ocellatus.</title>
        <authorList>
            <person name="Maeda T."/>
            <person name="Takahashi S."/>
            <person name="Yoshida T."/>
            <person name="Shimamura S."/>
            <person name="Takaki Y."/>
            <person name="Nagai Y."/>
            <person name="Toyoda A."/>
            <person name="Suzuki Y."/>
            <person name="Arimoto A."/>
            <person name="Ishii H."/>
            <person name="Satoh N."/>
            <person name="Nishiyama T."/>
            <person name="Hasebe M."/>
            <person name="Maruyama T."/>
            <person name="Minagawa J."/>
            <person name="Obokata J."/>
            <person name="Shigenobu S."/>
        </authorList>
    </citation>
    <scope>NUCLEOTIDE SEQUENCE [LARGE SCALE GENOMIC DNA]</scope>
</reference>
<comment type="caution">
    <text evidence="1">The sequence shown here is derived from an EMBL/GenBank/DDBJ whole genome shotgun (WGS) entry which is preliminary data.</text>
</comment>
<dbReference type="EMBL" id="BLXT01002434">
    <property type="protein sequence ID" value="GFN94307.1"/>
    <property type="molecule type" value="Genomic_DNA"/>
</dbReference>
<keyword evidence="2" id="KW-1185">Reference proteome</keyword>
<proteinExistence type="predicted"/>
<dbReference type="Proteomes" id="UP000735302">
    <property type="component" value="Unassembled WGS sequence"/>
</dbReference>
<accession>A0AAV3ZHM1</accession>
<name>A0AAV3ZHM1_9GAST</name>
<organism evidence="1 2">
    <name type="scientific">Plakobranchus ocellatus</name>
    <dbReference type="NCBI Taxonomy" id="259542"/>
    <lineage>
        <taxon>Eukaryota</taxon>
        <taxon>Metazoa</taxon>
        <taxon>Spiralia</taxon>
        <taxon>Lophotrochozoa</taxon>
        <taxon>Mollusca</taxon>
        <taxon>Gastropoda</taxon>
        <taxon>Heterobranchia</taxon>
        <taxon>Euthyneura</taxon>
        <taxon>Panpulmonata</taxon>
        <taxon>Sacoglossa</taxon>
        <taxon>Placobranchoidea</taxon>
        <taxon>Plakobranchidae</taxon>
        <taxon>Plakobranchus</taxon>
    </lineage>
</organism>
<dbReference type="AlphaFoldDB" id="A0AAV3ZHM1"/>
<evidence type="ECO:0000313" key="1">
    <source>
        <dbReference type="EMBL" id="GFN94307.1"/>
    </source>
</evidence>
<sequence length="94" mass="11071">MLQWRWLGYDLDYHLGMYLIHEAIMFSSDYSGISKLIRQNVHEQRLGREGKSKLQERRLGYNLDYHLGMYLIPEAIMFSQAFSIRTSADGVQVL</sequence>
<protein>
    <submittedName>
        <fullName evidence="1">Uncharacterized protein</fullName>
    </submittedName>
</protein>